<feature type="transmembrane region" description="Helical" evidence="6">
    <location>
        <begin position="299"/>
        <end position="317"/>
    </location>
</feature>
<keyword evidence="4 6" id="KW-1133">Transmembrane helix</keyword>
<evidence type="ECO:0000313" key="8">
    <source>
        <dbReference type="Proteomes" id="UP000266327"/>
    </source>
</evidence>
<feature type="transmembrane region" description="Helical" evidence="6">
    <location>
        <begin position="12"/>
        <end position="30"/>
    </location>
</feature>
<comment type="subcellular location">
    <subcellularLocation>
        <location evidence="1">Cell membrane</location>
        <topology evidence="1">Multi-pass membrane protein</topology>
    </subcellularLocation>
</comment>
<dbReference type="InterPro" id="IPR030923">
    <property type="entry name" value="LptG"/>
</dbReference>
<accession>A0A3A3GKK5</accession>
<dbReference type="OrthoDB" id="9776227at2"/>
<dbReference type="Proteomes" id="UP000266327">
    <property type="component" value="Unassembled WGS sequence"/>
</dbReference>
<evidence type="ECO:0000313" key="7">
    <source>
        <dbReference type="EMBL" id="RJG01490.1"/>
    </source>
</evidence>
<dbReference type="NCBIfam" id="TIGR04408">
    <property type="entry name" value="LptG_lptG"/>
    <property type="match status" value="1"/>
</dbReference>
<reference evidence="8" key="1">
    <citation type="submission" date="2018-09" db="EMBL/GenBank/DDBJ databases">
        <authorList>
            <person name="Zhu H."/>
        </authorList>
    </citation>
    <scope>NUCLEOTIDE SEQUENCE [LARGE SCALE GENOMIC DNA]</scope>
    <source>
        <strain evidence="8">K1S02-23</strain>
    </source>
</reference>
<keyword evidence="5 6" id="KW-0472">Membrane</keyword>
<protein>
    <submittedName>
        <fullName evidence="7">LPS export ABC transporter permease LptG</fullName>
    </submittedName>
</protein>
<evidence type="ECO:0000256" key="3">
    <source>
        <dbReference type="ARBA" id="ARBA00022692"/>
    </source>
</evidence>
<feature type="transmembrane region" description="Helical" evidence="6">
    <location>
        <begin position="102"/>
        <end position="122"/>
    </location>
</feature>
<keyword evidence="3 6" id="KW-0812">Transmembrane</keyword>
<dbReference type="RefSeq" id="WP_119784938.1">
    <property type="nucleotide sequence ID" value="NZ_QYUQ01000002.1"/>
</dbReference>
<gene>
    <name evidence="7" type="primary">lptG</name>
    <name evidence="7" type="ORF">D3878_07735</name>
</gene>
<organism evidence="7 8">
    <name type="scientific">Noviherbaspirillum sedimenti</name>
    <dbReference type="NCBI Taxonomy" id="2320865"/>
    <lineage>
        <taxon>Bacteria</taxon>
        <taxon>Pseudomonadati</taxon>
        <taxon>Pseudomonadota</taxon>
        <taxon>Betaproteobacteria</taxon>
        <taxon>Burkholderiales</taxon>
        <taxon>Oxalobacteraceae</taxon>
        <taxon>Noviherbaspirillum</taxon>
    </lineage>
</organism>
<evidence type="ECO:0000256" key="2">
    <source>
        <dbReference type="ARBA" id="ARBA00022475"/>
    </source>
</evidence>
<dbReference type="PANTHER" id="PTHR33529:SF2">
    <property type="entry name" value="LIPOPOLYSACCHARIDE EXPORT SYSTEM PERMEASE PROTEIN LPTG"/>
    <property type="match status" value="1"/>
</dbReference>
<dbReference type="GO" id="GO:0043190">
    <property type="term" value="C:ATP-binding cassette (ABC) transporter complex"/>
    <property type="evidence" value="ECO:0007669"/>
    <property type="project" value="InterPro"/>
</dbReference>
<evidence type="ECO:0000256" key="4">
    <source>
        <dbReference type="ARBA" id="ARBA00022989"/>
    </source>
</evidence>
<name>A0A3A3GKK5_9BURK</name>
<dbReference type="Pfam" id="PF03739">
    <property type="entry name" value="LptF_LptG"/>
    <property type="match status" value="1"/>
</dbReference>
<sequence>MKTLQKYVLSEIFKSVLFVLVAFLALFAFFDMMGELSAVGHGSYTFQGALVYVLLGLPGYAYELMPIAALIGTIYTLSQLASRSEFTIMRVSGMSTWRAGMMLAKIGLVFAVLTILFGELIAPKSSEMAEKWKLRAQGANLSQEFRSGLWAKDTVKAEDGSGAVIGSRFINVRQVQPDGLLNDVRVYEFDHDFRLKAMLSAVSASYLGDQAWQLRQVVQTQFAADAFVQPGTNAGRPEGITMRQLDAYRMVSEITPDILSVVFADPDRMSAKDLAAYTRHLEENRQATSRYEIAFWKKVVYPFAVFVMLALALPFAYMHFRSGGVSLKIFSGIMIGVAFQLLNNLFSHLGLINTWPAFATAALPSTLFLLMAIGALWWVERH</sequence>
<evidence type="ECO:0000256" key="1">
    <source>
        <dbReference type="ARBA" id="ARBA00004651"/>
    </source>
</evidence>
<dbReference type="GO" id="GO:0055085">
    <property type="term" value="P:transmembrane transport"/>
    <property type="evidence" value="ECO:0007669"/>
    <property type="project" value="InterPro"/>
</dbReference>
<keyword evidence="8" id="KW-1185">Reference proteome</keyword>
<dbReference type="InterPro" id="IPR005495">
    <property type="entry name" value="LptG/LptF_permease"/>
</dbReference>
<keyword evidence="2" id="KW-1003">Cell membrane</keyword>
<comment type="caution">
    <text evidence="7">The sequence shown here is derived from an EMBL/GenBank/DDBJ whole genome shotgun (WGS) entry which is preliminary data.</text>
</comment>
<dbReference type="AlphaFoldDB" id="A0A3A3GKK5"/>
<feature type="transmembrane region" description="Helical" evidence="6">
    <location>
        <begin position="329"/>
        <end position="346"/>
    </location>
</feature>
<dbReference type="PANTHER" id="PTHR33529">
    <property type="entry name" value="SLR0882 PROTEIN-RELATED"/>
    <property type="match status" value="1"/>
</dbReference>
<evidence type="ECO:0000256" key="5">
    <source>
        <dbReference type="ARBA" id="ARBA00023136"/>
    </source>
</evidence>
<evidence type="ECO:0000256" key="6">
    <source>
        <dbReference type="SAM" id="Phobius"/>
    </source>
</evidence>
<feature type="transmembrane region" description="Helical" evidence="6">
    <location>
        <begin position="358"/>
        <end position="379"/>
    </location>
</feature>
<proteinExistence type="predicted"/>
<dbReference type="GO" id="GO:0015920">
    <property type="term" value="P:lipopolysaccharide transport"/>
    <property type="evidence" value="ECO:0007669"/>
    <property type="project" value="TreeGrafter"/>
</dbReference>
<dbReference type="EMBL" id="QYUQ01000002">
    <property type="protein sequence ID" value="RJG01490.1"/>
    <property type="molecule type" value="Genomic_DNA"/>
</dbReference>